<organism evidence="1 2">
    <name type="scientific">Legionella adelaidensis</name>
    <dbReference type="NCBI Taxonomy" id="45056"/>
    <lineage>
        <taxon>Bacteria</taxon>
        <taxon>Pseudomonadati</taxon>
        <taxon>Pseudomonadota</taxon>
        <taxon>Gammaproteobacteria</taxon>
        <taxon>Legionellales</taxon>
        <taxon>Legionellaceae</taxon>
        <taxon>Legionella</taxon>
    </lineage>
</organism>
<dbReference type="AlphaFoldDB" id="A0A448NBA1"/>
<accession>A0A448NBA1</accession>
<reference evidence="1 2" key="1">
    <citation type="submission" date="2018-12" db="EMBL/GenBank/DDBJ databases">
        <authorList>
            <consortium name="Pathogen Informatics"/>
        </authorList>
    </citation>
    <scope>NUCLEOTIDE SEQUENCE [LARGE SCALE GENOMIC DNA]</scope>
    <source>
        <strain evidence="1 2">NCTC12735</strain>
        <plasmid evidence="2">11</plasmid>
    </source>
</reference>
<keyword evidence="1" id="KW-0808">Transferase</keyword>
<evidence type="ECO:0000313" key="1">
    <source>
        <dbReference type="EMBL" id="VEH85117.1"/>
    </source>
</evidence>
<gene>
    <name evidence="1" type="ORF">NCTC12735_00740</name>
</gene>
<sequence length="41" mass="4688">MVLLETLKPSLNHLYQTEDAEIISENNLDGHPTDVLRINLK</sequence>
<name>A0A448NBA1_9GAMM</name>
<evidence type="ECO:0000313" key="2">
    <source>
        <dbReference type="Proteomes" id="UP000281170"/>
    </source>
</evidence>
<geneLocation type="plasmid" evidence="1 2">
    <name>11</name>
</geneLocation>
<dbReference type="Proteomes" id="UP000281170">
    <property type="component" value="Plasmid 11"/>
</dbReference>
<protein>
    <submittedName>
        <fullName evidence="1">Putative Acyl-CoA N-acyltransferase</fullName>
    </submittedName>
</protein>
<keyword evidence="1" id="KW-0012">Acyltransferase</keyword>
<dbReference type="KEGG" id="ladl:NCTC12735_00740"/>
<dbReference type="EMBL" id="LR134420">
    <property type="protein sequence ID" value="VEH85117.1"/>
    <property type="molecule type" value="Genomic_DNA"/>
</dbReference>
<keyword evidence="1" id="KW-0614">Plasmid</keyword>
<dbReference type="GO" id="GO:0016746">
    <property type="term" value="F:acyltransferase activity"/>
    <property type="evidence" value="ECO:0007669"/>
    <property type="project" value="UniProtKB-KW"/>
</dbReference>
<proteinExistence type="predicted"/>